<keyword evidence="4" id="KW-0408">Iron</keyword>
<dbReference type="InterPro" id="IPR006158">
    <property type="entry name" value="Cobalamin-bd"/>
</dbReference>
<protein>
    <submittedName>
        <fullName evidence="8">B12-binding domain-containing radical SAM protein</fullName>
    </submittedName>
</protein>
<gene>
    <name evidence="8" type="ORF">KQI42_19760</name>
</gene>
<evidence type="ECO:0000259" key="6">
    <source>
        <dbReference type="PROSITE" id="PS51332"/>
    </source>
</evidence>
<dbReference type="Pfam" id="PF02310">
    <property type="entry name" value="B12-binding"/>
    <property type="match status" value="1"/>
</dbReference>
<keyword evidence="5" id="KW-0411">Iron-sulfur</keyword>
<feature type="domain" description="Radical SAM core" evidence="7">
    <location>
        <begin position="172"/>
        <end position="402"/>
    </location>
</feature>
<dbReference type="PANTHER" id="PTHR43409">
    <property type="entry name" value="ANAEROBIC MAGNESIUM-PROTOPORPHYRIN IX MONOMETHYL ESTER CYCLASE-RELATED"/>
    <property type="match status" value="1"/>
</dbReference>
<dbReference type="Proteomes" id="UP000749471">
    <property type="component" value="Unassembled WGS sequence"/>
</dbReference>
<keyword evidence="9" id="KW-1185">Reference proteome</keyword>
<accession>A0ABS6EBC6</accession>
<evidence type="ECO:0000256" key="3">
    <source>
        <dbReference type="ARBA" id="ARBA00022723"/>
    </source>
</evidence>
<evidence type="ECO:0000313" key="8">
    <source>
        <dbReference type="EMBL" id="MBU5440234.1"/>
    </source>
</evidence>
<dbReference type="Pfam" id="PF13311">
    <property type="entry name" value="DUF4080"/>
    <property type="match status" value="1"/>
</dbReference>
<proteinExistence type="predicted"/>
<reference evidence="8 9" key="1">
    <citation type="submission" date="2021-06" db="EMBL/GenBank/DDBJ databases">
        <authorList>
            <person name="Sun Q."/>
            <person name="Li D."/>
        </authorList>
    </citation>
    <scope>NUCLEOTIDE SEQUENCE [LARGE SCALE GENOMIC DNA]</scope>
    <source>
        <strain evidence="8 9">MSJ-40</strain>
    </source>
</reference>
<feature type="domain" description="B12-binding" evidence="6">
    <location>
        <begin position="1"/>
        <end position="133"/>
    </location>
</feature>
<dbReference type="InterPro" id="IPR006638">
    <property type="entry name" value="Elp3/MiaA/NifB-like_rSAM"/>
</dbReference>
<dbReference type="PROSITE" id="PS51332">
    <property type="entry name" value="B12_BINDING"/>
    <property type="match status" value="1"/>
</dbReference>
<keyword evidence="3" id="KW-0479">Metal-binding</keyword>
<dbReference type="SFLD" id="SFLDS00029">
    <property type="entry name" value="Radical_SAM"/>
    <property type="match status" value="1"/>
</dbReference>
<dbReference type="Pfam" id="PF04055">
    <property type="entry name" value="Radical_SAM"/>
    <property type="match status" value="1"/>
</dbReference>
<dbReference type="SMART" id="SM00729">
    <property type="entry name" value="Elp3"/>
    <property type="match status" value="1"/>
</dbReference>
<evidence type="ECO:0000256" key="5">
    <source>
        <dbReference type="ARBA" id="ARBA00023014"/>
    </source>
</evidence>
<name>A0ABS6EBC6_9FIRM</name>
<comment type="caution">
    <text evidence="8">The sequence shown here is derived from an EMBL/GenBank/DDBJ whole genome shotgun (WGS) entry which is preliminary data.</text>
</comment>
<evidence type="ECO:0000256" key="4">
    <source>
        <dbReference type="ARBA" id="ARBA00023004"/>
    </source>
</evidence>
<dbReference type="InterPro" id="IPR007197">
    <property type="entry name" value="rSAM"/>
</dbReference>
<keyword evidence="2" id="KW-0949">S-adenosyl-L-methionine</keyword>
<dbReference type="CDD" id="cd01335">
    <property type="entry name" value="Radical_SAM"/>
    <property type="match status" value="1"/>
</dbReference>
<dbReference type="EMBL" id="JAHLPM010000029">
    <property type="protein sequence ID" value="MBU5440234.1"/>
    <property type="molecule type" value="Genomic_DNA"/>
</dbReference>
<dbReference type="InterPro" id="IPR051198">
    <property type="entry name" value="BchE-like"/>
</dbReference>
<dbReference type="InterPro" id="IPR025288">
    <property type="entry name" value="DUF4080"/>
</dbReference>
<evidence type="ECO:0000313" key="9">
    <source>
        <dbReference type="Proteomes" id="UP000749471"/>
    </source>
</evidence>
<evidence type="ECO:0000256" key="1">
    <source>
        <dbReference type="ARBA" id="ARBA00001966"/>
    </source>
</evidence>
<evidence type="ECO:0000256" key="2">
    <source>
        <dbReference type="ARBA" id="ARBA00022691"/>
    </source>
</evidence>
<dbReference type="RefSeq" id="WP_216522279.1">
    <property type="nucleotide sequence ID" value="NZ_JAHLPM010000029.1"/>
</dbReference>
<evidence type="ECO:0000259" key="7">
    <source>
        <dbReference type="PROSITE" id="PS51918"/>
    </source>
</evidence>
<dbReference type="PANTHER" id="PTHR43409:SF16">
    <property type="entry name" value="SLR0320 PROTEIN"/>
    <property type="match status" value="1"/>
</dbReference>
<dbReference type="SFLD" id="SFLDG01123">
    <property type="entry name" value="methyltransferase_(Class_B)"/>
    <property type="match status" value="1"/>
</dbReference>
<dbReference type="InterPro" id="IPR034466">
    <property type="entry name" value="Methyltransferase_Class_B"/>
</dbReference>
<comment type="cofactor">
    <cofactor evidence="1">
        <name>[4Fe-4S] cluster</name>
        <dbReference type="ChEBI" id="CHEBI:49883"/>
    </cofactor>
</comment>
<dbReference type="SFLD" id="SFLDG01082">
    <property type="entry name" value="B12-binding_domain_containing"/>
    <property type="match status" value="1"/>
</dbReference>
<sequence>MKTILTTLNSKFIHSCLSIRYLQTYVKDLVDVEIKEFTINQNKDFIAAEIYKEKPEVIGFSTYIWNLKETFEICEILKLVNPKLKIILGGPEVSYDSEQILEENPFIDFIIYGEGEDTFKELMEKLISNETNYSSINGMVFRGENKIIKTPPRPLIKNLDIIPSPYKDIGKEFENKIVYYESSRGCPFNCEFCLSSTIKGVRFFSLERVKEDLDSLIEGKVRQVKFVDRTFNANKKYAMEIMEFIMEKNPLNINFHFEVTAHLLDDEMLNFLSGVKEGLFQFEVGVQSTNLDTIEAIGRITDFKKLKTVTEEVKSFKNIHQHLDLIAGLPYEGYNSFRNSFNDVYDIKPEKIQLGFLKLLKGSGLRKNQDKYGYKYLNVPPYEVLESKYISYEEITRLKGIEDLVEKYYNEGYFENSLEYLIKNHYKTPFDLYEEFLIYWEERGYHQVSHSRNRLYEILLEYYKERNFEDIIIFSELVKYDYIINNKNPNIPNFFTRVDEDLIQKNIHEILKDDRLLKNHLYEYKEIPTKKIINKIIVEGFKVNILKIIEEGYNPVDEYNSTYILFNYREGVINRCITYNISEIVKEMI</sequence>
<dbReference type="PROSITE" id="PS51918">
    <property type="entry name" value="RADICAL_SAM"/>
    <property type="match status" value="1"/>
</dbReference>
<organism evidence="8 9">
    <name type="scientific">Tissierella simiarum</name>
    <dbReference type="NCBI Taxonomy" id="2841534"/>
    <lineage>
        <taxon>Bacteria</taxon>
        <taxon>Bacillati</taxon>
        <taxon>Bacillota</taxon>
        <taxon>Tissierellia</taxon>
        <taxon>Tissierellales</taxon>
        <taxon>Tissierellaceae</taxon>
        <taxon>Tissierella</taxon>
    </lineage>
</organism>
<dbReference type="CDD" id="cd02068">
    <property type="entry name" value="radical_SAM_B12_BD"/>
    <property type="match status" value="1"/>
</dbReference>